<dbReference type="Proteomes" id="UP000236723">
    <property type="component" value="Unassembled WGS sequence"/>
</dbReference>
<dbReference type="AlphaFoldDB" id="A0A1H6BDS5"/>
<keyword evidence="4" id="KW-0560">Oxidoreductase</keyword>
<protein>
    <submittedName>
        <fullName evidence="8">Threonine dehydrogenase</fullName>
    </submittedName>
</protein>
<comment type="cofactor">
    <cofactor evidence="1 5">
        <name>Zn(2+)</name>
        <dbReference type="ChEBI" id="CHEBI:29105"/>
    </cofactor>
</comment>
<name>A0A1H6BDS5_9ACTN</name>
<dbReference type="GO" id="GO:0008270">
    <property type="term" value="F:zinc ion binding"/>
    <property type="evidence" value="ECO:0007669"/>
    <property type="project" value="InterPro"/>
</dbReference>
<dbReference type="Pfam" id="PF08240">
    <property type="entry name" value="ADH_N"/>
    <property type="match status" value="1"/>
</dbReference>
<feature type="domain" description="Alcohol dehydrogenase-like C-terminal" evidence="6">
    <location>
        <begin position="189"/>
        <end position="257"/>
    </location>
</feature>
<dbReference type="InterPro" id="IPR011032">
    <property type="entry name" value="GroES-like_sf"/>
</dbReference>
<reference evidence="9" key="1">
    <citation type="submission" date="2016-10" db="EMBL/GenBank/DDBJ databases">
        <authorList>
            <person name="Varghese N."/>
            <person name="Submissions S."/>
        </authorList>
    </citation>
    <scope>NUCLEOTIDE SEQUENCE [LARGE SCALE GENOMIC DNA]</scope>
    <source>
        <strain evidence="9">DSM 43163</strain>
    </source>
</reference>
<evidence type="ECO:0000256" key="3">
    <source>
        <dbReference type="ARBA" id="ARBA00022833"/>
    </source>
</evidence>
<evidence type="ECO:0000256" key="1">
    <source>
        <dbReference type="ARBA" id="ARBA00001947"/>
    </source>
</evidence>
<dbReference type="Gene3D" id="3.90.180.10">
    <property type="entry name" value="Medium-chain alcohol dehydrogenases, catalytic domain"/>
    <property type="match status" value="1"/>
</dbReference>
<evidence type="ECO:0000313" key="9">
    <source>
        <dbReference type="Proteomes" id="UP000236723"/>
    </source>
</evidence>
<evidence type="ECO:0000259" key="7">
    <source>
        <dbReference type="Pfam" id="PF08240"/>
    </source>
</evidence>
<dbReference type="PANTHER" id="PTHR42813">
    <property type="entry name" value="ZINC-TYPE ALCOHOL DEHYDROGENASE-LIKE"/>
    <property type="match status" value="1"/>
</dbReference>
<sequence length="405" mass="43092">MKAIVWHAVGDIRLEDVTEPKIEYPSDAVVRITGSAICGTDLHFVRGTVPGMRPGTILGHEGVGVIEELGPQVRNFFEGDRVVIASTIGCGRCVHCRAGHYAQCDVANPRGRDAGTALYGGPESTGPFDGLQAEYARVPYAHTNLVPIPPGVTDEQALMVSDIFPTGWFGARLAGVGGGDVVCVLGAGPVGQLAALSARIQGAGRVLIVDGLPDRLETARMQNAETIDFNTEDPVAVVRELTGGVGADRVIEAVGVDAQRPVGGPAAQLLDDRTAAEFEHEREQVAPHAHLHGRQWMPGDAPGQALRWAVEMVDKAGTIGIIGDYPPQYTHFPLGRAMNRNLTVQAGNCDHRRYMPGLLSRIASGGADPTTVITQQEDMPTAIEAYEAFDRHEPGWTKVVLEIAG</sequence>
<dbReference type="PANTHER" id="PTHR42813:SF7">
    <property type="entry name" value="ALCOHOL DEHYDROGENASE (ZN-DEPENDENT)-RELATED"/>
    <property type="match status" value="1"/>
</dbReference>
<keyword evidence="3 5" id="KW-0862">Zinc</keyword>
<dbReference type="OrthoDB" id="241504at2"/>
<proteinExistence type="inferred from homology"/>
<dbReference type="EMBL" id="FNVO01000007">
    <property type="protein sequence ID" value="SEG58938.1"/>
    <property type="molecule type" value="Genomic_DNA"/>
</dbReference>
<comment type="similarity">
    <text evidence="5">Belongs to the zinc-containing alcohol dehydrogenase family.</text>
</comment>
<keyword evidence="9" id="KW-1185">Reference proteome</keyword>
<dbReference type="Gene3D" id="3.40.50.720">
    <property type="entry name" value="NAD(P)-binding Rossmann-like Domain"/>
    <property type="match status" value="1"/>
</dbReference>
<dbReference type="PROSITE" id="PS00059">
    <property type="entry name" value="ADH_ZINC"/>
    <property type="match status" value="1"/>
</dbReference>
<evidence type="ECO:0000256" key="4">
    <source>
        <dbReference type="ARBA" id="ARBA00023002"/>
    </source>
</evidence>
<gene>
    <name evidence="8" type="ORF">SAMN04489712_10734</name>
</gene>
<evidence type="ECO:0000313" key="8">
    <source>
        <dbReference type="EMBL" id="SEG58938.1"/>
    </source>
</evidence>
<feature type="domain" description="Alcohol dehydrogenase-like N-terminal" evidence="7">
    <location>
        <begin position="25"/>
        <end position="149"/>
    </location>
</feature>
<dbReference type="InterPro" id="IPR013154">
    <property type="entry name" value="ADH-like_N"/>
</dbReference>
<evidence type="ECO:0000259" key="6">
    <source>
        <dbReference type="Pfam" id="PF00107"/>
    </source>
</evidence>
<dbReference type="InterPro" id="IPR002328">
    <property type="entry name" value="ADH_Zn_CS"/>
</dbReference>
<dbReference type="RefSeq" id="WP_103938889.1">
    <property type="nucleotide sequence ID" value="NZ_FNVO01000007.1"/>
</dbReference>
<evidence type="ECO:0000256" key="2">
    <source>
        <dbReference type="ARBA" id="ARBA00022723"/>
    </source>
</evidence>
<dbReference type="InterPro" id="IPR036291">
    <property type="entry name" value="NAD(P)-bd_dom_sf"/>
</dbReference>
<dbReference type="SUPFAM" id="SSF50129">
    <property type="entry name" value="GroES-like"/>
    <property type="match status" value="1"/>
</dbReference>
<dbReference type="GO" id="GO:0016491">
    <property type="term" value="F:oxidoreductase activity"/>
    <property type="evidence" value="ECO:0007669"/>
    <property type="project" value="UniProtKB-KW"/>
</dbReference>
<organism evidence="8 9">
    <name type="scientific">Thermomonospora echinospora</name>
    <dbReference type="NCBI Taxonomy" id="1992"/>
    <lineage>
        <taxon>Bacteria</taxon>
        <taxon>Bacillati</taxon>
        <taxon>Actinomycetota</taxon>
        <taxon>Actinomycetes</taxon>
        <taxon>Streptosporangiales</taxon>
        <taxon>Thermomonosporaceae</taxon>
        <taxon>Thermomonospora</taxon>
    </lineage>
</organism>
<dbReference type="Pfam" id="PF00107">
    <property type="entry name" value="ADH_zinc_N"/>
    <property type="match status" value="1"/>
</dbReference>
<dbReference type="SUPFAM" id="SSF51735">
    <property type="entry name" value="NAD(P)-binding Rossmann-fold domains"/>
    <property type="match status" value="1"/>
</dbReference>
<accession>A0A1H6BDS5</accession>
<keyword evidence="2 5" id="KW-0479">Metal-binding</keyword>
<evidence type="ECO:0000256" key="5">
    <source>
        <dbReference type="RuleBase" id="RU361277"/>
    </source>
</evidence>
<dbReference type="InterPro" id="IPR013149">
    <property type="entry name" value="ADH-like_C"/>
</dbReference>